<dbReference type="InterPro" id="IPR003598">
    <property type="entry name" value="Ig_sub2"/>
</dbReference>
<comment type="caution">
    <text evidence="3">The sequence shown here is derived from an EMBL/GenBank/DDBJ whole genome shotgun (WGS) entry which is preliminary data.</text>
</comment>
<dbReference type="Pfam" id="PF07686">
    <property type="entry name" value="V-set"/>
    <property type="match status" value="1"/>
</dbReference>
<gene>
    <name evidence="3" type="ORF">Pmani_033332</name>
</gene>
<dbReference type="SMART" id="SM00409">
    <property type="entry name" value="IG"/>
    <property type="match status" value="2"/>
</dbReference>
<dbReference type="InterPro" id="IPR036179">
    <property type="entry name" value="Ig-like_dom_sf"/>
</dbReference>
<evidence type="ECO:0000313" key="3">
    <source>
        <dbReference type="EMBL" id="KAK4294016.1"/>
    </source>
</evidence>
<evidence type="ECO:0000313" key="4">
    <source>
        <dbReference type="Proteomes" id="UP001292094"/>
    </source>
</evidence>
<dbReference type="Proteomes" id="UP001292094">
    <property type="component" value="Unassembled WGS sequence"/>
</dbReference>
<feature type="domain" description="Ig-like" evidence="2">
    <location>
        <begin position="165"/>
        <end position="242"/>
    </location>
</feature>
<evidence type="ECO:0000256" key="1">
    <source>
        <dbReference type="SAM" id="Phobius"/>
    </source>
</evidence>
<dbReference type="PANTHER" id="PTHR23279:SF45">
    <property type="entry name" value="DEFECTIVE PROBOSCIS EXTENSION RESPONSE 12, ISOFORM C"/>
    <property type="match status" value="1"/>
</dbReference>
<organism evidence="3 4">
    <name type="scientific">Petrolisthes manimaculis</name>
    <dbReference type="NCBI Taxonomy" id="1843537"/>
    <lineage>
        <taxon>Eukaryota</taxon>
        <taxon>Metazoa</taxon>
        <taxon>Ecdysozoa</taxon>
        <taxon>Arthropoda</taxon>
        <taxon>Crustacea</taxon>
        <taxon>Multicrustacea</taxon>
        <taxon>Malacostraca</taxon>
        <taxon>Eumalacostraca</taxon>
        <taxon>Eucarida</taxon>
        <taxon>Decapoda</taxon>
        <taxon>Pleocyemata</taxon>
        <taxon>Anomura</taxon>
        <taxon>Galatheoidea</taxon>
        <taxon>Porcellanidae</taxon>
        <taxon>Petrolisthes</taxon>
    </lineage>
</organism>
<dbReference type="InterPro" id="IPR003599">
    <property type="entry name" value="Ig_sub"/>
</dbReference>
<protein>
    <recommendedName>
        <fullName evidence="2">Ig-like domain-containing protein</fullName>
    </recommendedName>
</protein>
<dbReference type="Pfam" id="PF13927">
    <property type="entry name" value="Ig_3"/>
    <property type="match status" value="1"/>
</dbReference>
<keyword evidence="1" id="KW-1133">Transmembrane helix</keyword>
<feature type="domain" description="Ig-like" evidence="2">
    <location>
        <begin position="58"/>
        <end position="155"/>
    </location>
</feature>
<dbReference type="GO" id="GO:0032589">
    <property type="term" value="C:neuron projection membrane"/>
    <property type="evidence" value="ECO:0007669"/>
    <property type="project" value="TreeGrafter"/>
</dbReference>
<dbReference type="PROSITE" id="PS50835">
    <property type="entry name" value="IG_LIKE"/>
    <property type="match status" value="2"/>
</dbReference>
<name>A0AAE1NS17_9EUCA</name>
<accession>A0AAE1NS17</accession>
<dbReference type="InterPro" id="IPR037448">
    <property type="entry name" value="Zig-8"/>
</dbReference>
<feature type="transmembrane region" description="Helical" evidence="1">
    <location>
        <begin position="6"/>
        <end position="27"/>
    </location>
</feature>
<reference evidence="3" key="1">
    <citation type="submission" date="2023-11" db="EMBL/GenBank/DDBJ databases">
        <title>Genome assemblies of two species of porcelain crab, Petrolisthes cinctipes and Petrolisthes manimaculis (Anomura: Porcellanidae).</title>
        <authorList>
            <person name="Angst P."/>
        </authorList>
    </citation>
    <scope>NUCLEOTIDE SEQUENCE</scope>
    <source>
        <strain evidence="3">PB745_02</strain>
        <tissue evidence="3">Gill</tissue>
    </source>
</reference>
<dbReference type="Gene3D" id="2.60.40.10">
    <property type="entry name" value="Immunoglobulins"/>
    <property type="match status" value="2"/>
</dbReference>
<proteinExistence type="predicted"/>
<dbReference type="InterPro" id="IPR013783">
    <property type="entry name" value="Ig-like_fold"/>
</dbReference>
<sequence length="316" mass="36031">MVASGWWWRLVATVGVFVFLVLGLTTARQHRRHFRTQERLTSEGYHEEGWEELQHVLPQVNLENYTVTDIKVNTGDVAYLPCRFPQLSTLHQVSWIRRRDWNILTTGVSTYTSDRRFNVLHPQTTDDWTLQLKRVDKKDNGTYECQMYTGTGVLSQFVNLYVSTPQAAILGPRELYVEEGDTITLICVIQQSKPPFVFWYLGESMVNYNARLNVETMVEGERTHSTLTIHEAQNKDSGNYTCIPPNVTPAHVLVFVSQRGDTVAAVQRRGHISAASTCSTLSSVFTSSSLLLPFYIRLVLVALSCLVYTHHCLPFR</sequence>
<keyword evidence="1" id="KW-0812">Transmembrane</keyword>
<dbReference type="EMBL" id="JAWZYT010004387">
    <property type="protein sequence ID" value="KAK4294016.1"/>
    <property type="molecule type" value="Genomic_DNA"/>
</dbReference>
<dbReference type="PANTHER" id="PTHR23279">
    <property type="entry name" value="DEFECTIVE PROBOSCIS EXTENSION RESPONSE DPR -RELATED"/>
    <property type="match status" value="1"/>
</dbReference>
<dbReference type="InterPro" id="IPR013106">
    <property type="entry name" value="Ig_V-set"/>
</dbReference>
<dbReference type="GO" id="GO:0050808">
    <property type="term" value="P:synapse organization"/>
    <property type="evidence" value="ECO:0007669"/>
    <property type="project" value="TreeGrafter"/>
</dbReference>
<dbReference type="SMART" id="SM00408">
    <property type="entry name" value="IGc2"/>
    <property type="match status" value="2"/>
</dbReference>
<dbReference type="AlphaFoldDB" id="A0AAE1NS17"/>
<evidence type="ECO:0000259" key="2">
    <source>
        <dbReference type="PROSITE" id="PS50835"/>
    </source>
</evidence>
<dbReference type="SUPFAM" id="SSF48726">
    <property type="entry name" value="Immunoglobulin"/>
    <property type="match status" value="2"/>
</dbReference>
<dbReference type="InterPro" id="IPR007110">
    <property type="entry name" value="Ig-like_dom"/>
</dbReference>
<keyword evidence="4" id="KW-1185">Reference proteome</keyword>
<keyword evidence="1" id="KW-0472">Membrane</keyword>